<dbReference type="InterPro" id="IPR027417">
    <property type="entry name" value="P-loop_NTPase"/>
</dbReference>
<keyword evidence="5 9" id="KW-0547">Nucleotide-binding</keyword>
<dbReference type="AlphaFoldDB" id="A0A061J119"/>
<evidence type="ECO:0000256" key="5">
    <source>
        <dbReference type="ARBA" id="ARBA00022741"/>
    </source>
</evidence>
<organism evidence="10 11">
    <name type="scientific">Trypanosoma rangeli SC58</name>
    <dbReference type="NCBI Taxonomy" id="429131"/>
    <lineage>
        <taxon>Eukaryota</taxon>
        <taxon>Discoba</taxon>
        <taxon>Euglenozoa</taxon>
        <taxon>Kinetoplastea</taxon>
        <taxon>Metakinetoplastina</taxon>
        <taxon>Trypanosomatida</taxon>
        <taxon>Trypanosomatidae</taxon>
        <taxon>Trypanosoma</taxon>
        <taxon>Herpetosoma</taxon>
    </lineage>
</organism>
<evidence type="ECO:0000256" key="7">
    <source>
        <dbReference type="ARBA" id="ARBA00022840"/>
    </source>
</evidence>
<dbReference type="GO" id="GO:0005975">
    <property type="term" value="P:carbohydrate metabolic process"/>
    <property type="evidence" value="ECO:0007669"/>
    <property type="project" value="InterPro"/>
</dbReference>
<evidence type="ECO:0000256" key="9">
    <source>
        <dbReference type="RuleBase" id="RU363066"/>
    </source>
</evidence>
<name>A0A061J119_TRYRA</name>
<dbReference type="CDD" id="cd02021">
    <property type="entry name" value="GntK"/>
    <property type="match status" value="1"/>
</dbReference>
<dbReference type="GO" id="GO:0005737">
    <property type="term" value="C:cytoplasm"/>
    <property type="evidence" value="ECO:0007669"/>
    <property type="project" value="TreeGrafter"/>
</dbReference>
<proteinExistence type="inferred from homology"/>
<keyword evidence="4 9" id="KW-0808">Transferase</keyword>
<evidence type="ECO:0000313" key="11">
    <source>
        <dbReference type="Proteomes" id="UP000031737"/>
    </source>
</evidence>
<dbReference type="SUPFAM" id="SSF52540">
    <property type="entry name" value="P-loop containing nucleoside triphosphate hydrolases"/>
    <property type="match status" value="1"/>
</dbReference>
<comment type="similarity">
    <text evidence="2 9">Belongs to the gluconokinase GntK/GntV family.</text>
</comment>
<gene>
    <name evidence="10" type="ORF">TRSC58_04300</name>
</gene>
<accession>A0A061J119</accession>
<evidence type="ECO:0000313" key="10">
    <source>
        <dbReference type="EMBL" id="ESL08005.1"/>
    </source>
</evidence>
<dbReference type="Pfam" id="PF01202">
    <property type="entry name" value="SKI"/>
    <property type="match status" value="1"/>
</dbReference>
<evidence type="ECO:0000256" key="8">
    <source>
        <dbReference type="ARBA" id="ARBA00048090"/>
    </source>
</evidence>
<comment type="caution">
    <text evidence="10">The sequence shown here is derived from an EMBL/GenBank/DDBJ whole genome shotgun (WGS) entry which is preliminary data.</text>
</comment>
<dbReference type="InterPro" id="IPR031322">
    <property type="entry name" value="Shikimate/glucono_kinase"/>
</dbReference>
<dbReference type="NCBIfam" id="TIGR01313">
    <property type="entry name" value="therm_gnt_kin"/>
    <property type="match status" value="1"/>
</dbReference>
<evidence type="ECO:0000256" key="4">
    <source>
        <dbReference type="ARBA" id="ARBA00022679"/>
    </source>
</evidence>
<dbReference type="PANTHER" id="PTHR43442:SF3">
    <property type="entry name" value="GLUCONOKINASE-RELATED"/>
    <property type="match status" value="1"/>
</dbReference>
<comment type="catalytic activity">
    <reaction evidence="8 9">
        <text>D-gluconate + ATP = 6-phospho-D-gluconate + ADP + H(+)</text>
        <dbReference type="Rhea" id="RHEA:19433"/>
        <dbReference type="ChEBI" id="CHEBI:15378"/>
        <dbReference type="ChEBI" id="CHEBI:18391"/>
        <dbReference type="ChEBI" id="CHEBI:30616"/>
        <dbReference type="ChEBI" id="CHEBI:58759"/>
        <dbReference type="ChEBI" id="CHEBI:456216"/>
        <dbReference type="EC" id="2.7.1.12"/>
    </reaction>
</comment>
<protein>
    <recommendedName>
        <fullName evidence="3 9">Gluconokinase</fullName>
        <ecNumber evidence="3 9">2.7.1.12</ecNumber>
    </recommendedName>
</protein>
<dbReference type="Proteomes" id="UP000031737">
    <property type="component" value="Unassembled WGS sequence"/>
</dbReference>
<dbReference type="EMBL" id="AUPL01004300">
    <property type="protein sequence ID" value="ESL08005.1"/>
    <property type="molecule type" value="Genomic_DNA"/>
</dbReference>
<comment type="pathway">
    <text evidence="1 9">Carbohydrate acid metabolism; D-gluconate degradation.</text>
</comment>
<dbReference type="GO" id="GO:0046316">
    <property type="term" value="F:gluconokinase activity"/>
    <property type="evidence" value="ECO:0007669"/>
    <property type="project" value="UniProtKB-EC"/>
</dbReference>
<keyword evidence="11" id="KW-1185">Reference proteome</keyword>
<keyword evidence="6 9" id="KW-0418">Kinase</keyword>
<dbReference type="Gene3D" id="3.40.50.300">
    <property type="entry name" value="P-loop containing nucleotide triphosphate hydrolases"/>
    <property type="match status" value="1"/>
</dbReference>
<reference evidence="10 11" key="1">
    <citation type="submission" date="2013-07" db="EMBL/GenBank/DDBJ databases">
        <authorList>
            <person name="Stoco P.H."/>
            <person name="Wagner G."/>
            <person name="Gerber A."/>
            <person name="Zaha A."/>
            <person name="Thompson C."/>
            <person name="Bartholomeu D.C."/>
            <person name="Luckemeyer D.D."/>
            <person name="Bahia D."/>
            <person name="Loreto E."/>
            <person name="Prestes E.B."/>
            <person name="Lima F.M."/>
            <person name="Rodrigues-Luiz G."/>
            <person name="Vallejo G.A."/>
            <person name="Filho J.F."/>
            <person name="Monteiro K.M."/>
            <person name="Tyler K.M."/>
            <person name="de Almeida L.G."/>
            <person name="Ortiz M.F."/>
            <person name="Siervo M.A."/>
            <person name="de Moraes M.H."/>
            <person name="Cunha O.L."/>
            <person name="Mendonca-Neto R."/>
            <person name="Silva R."/>
            <person name="Teixeira S.M."/>
            <person name="Murta S.M."/>
            <person name="Sincero T.C."/>
            <person name="Mendes T.A."/>
            <person name="Urmenyi T.P."/>
            <person name="Silva V.G."/>
            <person name="da Rocha W.D."/>
            <person name="Andersson B."/>
            <person name="Romanha A.J."/>
            <person name="Steindel M."/>
            <person name="de Vasconcelos A.T."/>
            <person name="Grisard E.C."/>
        </authorList>
    </citation>
    <scope>NUCLEOTIDE SEQUENCE [LARGE SCALE GENOMIC DNA]</scope>
    <source>
        <strain evidence="10 11">SC58</strain>
    </source>
</reference>
<dbReference type="InterPro" id="IPR006001">
    <property type="entry name" value="Therm_gnt_kin"/>
</dbReference>
<evidence type="ECO:0000256" key="2">
    <source>
        <dbReference type="ARBA" id="ARBA00008420"/>
    </source>
</evidence>
<dbReference type="GO" id="GO:0005524">
    <property type="term" value="F:ATP binding"/>
    <property type="evidence" value="ECO:0007669"/>
    <property type="project" value="UniProtKB-KW"/>
</dbReference>
<keyword evidence="7 9" id="KW-0067">ATP-binding</keyword>
<dbReference type="EC" id="2.7.1.12" evidence="3 9"/>
<evidence type="ECO:0000256" key="6">
    <source>
        <dbReference type="ARBA" id="ARBA00022777"/>
    </source>
</evidence>
<dbReference type="PANTHER" id="PTHR43442">
    <property type="entry name" value="GLUCONOKINASE-RELATED"/>
    <property type="match status" value="1"/>
</dbReference>
<dbReference type="UniPathway" id="UPA00792"/>
<dbReference type="VEuPathDB" id="TriTrypDB:TRSC58_04300"/>
<sequence length="213" mass="23333">MESALQQRKGGIGSEEVANMVPAPPLMHPSSVPVAVVVMGPSGTGKSTIGSRLAQEMGWHFAEGDDYHSADNVQKMATGVPLTDEDRLPWLSRLRTEVIEGVTAKTGCGVVLACSALRRVYRDLLRADNSGESARVIVFFVELVGDLRLVAQRIQGRRHAYMPASLLLSQYATLEPLQLEKGEHGMRVSVELGPAEIVRRVASELRQRLWLHL</sequence>
<evidence type="ECO:0000256" key="3">
    <source>
        <dbReference type="ARBA" id="ARBA00012054"/>
    </source>
</evidence>
<evidence type="ECO:0000256" key="1">
    <source>
        <dbReference type="ARBA" id="ARBA00004875"/>
    </source>
</evidence>
<dbReference type="OrthoDB" id="275177at2759"/>